<name>A0A7J7EY49_DICBM</name>
<dbReference type="InterPro" id="IPR004031">
    <property type="entry name" value="PMP22/EMP/MP20/Claudin"/>
</dbReference>
<evidence type="ECO:0000256" key="9">
    <source>
        <dbReference type="ARBA" id="ARBA00023136"/>
    </source>
</evidence>
<evidence type="ECO:0000256" key="3">
    <source>
        <dbReference type="ARBA" id="ARBA00008295"/>
    </source>
</evidence>
<feature type="transmembrane region" description="Helical" evidence="10">
    <location>
        <begin position="120"/>
        <end position="143"/>
    </location>
</feature>
<evidence type="ECO:0000256" key="4">
    <source>
        <dbReference type="ARBA" id="ARBA00022427"/>
    </source>
</evidence>
<reference evidence="11 12" key="1">
    <citation type="journal article" date="2020" name="Mol. Biol. Evol.">
        <title>Interspecific Gene Flow and the Evolution of Specialization in Black and White Rhinoceros.</title>
        <authorList>
            <person name="Moodley Y."/>
            <person name="Westbury M.V."/>
            <person name="Russo I.M."/>
            <person name="Gopalakrishnan S."/>
            <person name="Rakotoarivelo A."/>
            <person name="Olsen R.A."/>
            <person name="Prost S."/>
            <person name="Tunstall T."/>
            <person name="Ryder O.A."/>
            <person name="Dalen L."/>
            <person name="Bruford M.W."/>
        </authorList>
    </citation>
    <scope>NUCLEOTIDE SEQUENCE [LARGE SCALE GENOMIC DNA]</scope>
    <source>
        <strain evidence="11">SBR-YM</strain>
        <tissue evidence="11">Skin</tissue>
    </source>
</reference>
<dbReference type="EMBL" id="JACDTQ010001911">
    <property type="protein sequence ID" value="KAF5920742.1"/>
    <property type="molecule type" value="Genomic_DNA"/>
</dbReference>
<dbReference type="GO" id="GO:0005886">
    <property type="term" value="C:plasma membrane"/>
    <property type="evidence" value="ECO:0007669"/>
    <property type="project" value="UniProtKB-SubCell"/>
</dbReference>
<evidence type="ECO:0000256" key="8">
    <source>
        <dbReference type="ARBA" id="ARBA00022989"/>
    </source>
</evidence>
<dbReference type="PRINTS" id="PR01077">
    <property type="entry name" value="CLAUDIN"/>
</dbReference>
<dbReference type="Pfam" id="PF13903">
    <property type="entry name" value="Claudin_2"/>
    <property type="match status" value="1"/>
</dbReference>
<accession>A0A7J7EY49</accession>
<keyword evidence="6 10" id="KW-0812">Transmembrane</keyword>
<evidence type="ECO:0008006" key="13">
    <source>
        <dbReference type="Google" id="ProtNLM"/>
    </source>
</evidence>
<evidence type="ECO:0000256" key="2">
    <source>
        <dbReference type="ARBA" id="ARBA00004651"/>
    </source>
</evidence>
<dbReference type="AlphaFoldDB" id="A0A7J7EY49"/>
<protein>
    <recommendedName>
        <fullName evidence="13">Claudin-34</fullName>
    </recommendedName>
</protein>
<comment type="caution">
    <text evidence="11">The sequence shown here is derived from an EMBL/GenBank/DDBJ whole genome shotgun (WGS) entry which is preliminary data.</text>
</comment>
<comment type="similarity">
    <text evidence="3">Belongs to the claudin family.</text>
</comment>
<feature type="transmembrane region" description="Helical" evidence="10">
    <location>
        <begin position="155"/>
        <end position="179"/>
    </location>
</feature>
<evidence type="ECO:0000313" key="12">
    <source>
        <dbReference type="Proteomes" id="UP000551758"/>
    </source>
</evidence>
<dbReference type="InterPro" id="IPR006187">
    <property type="entry name" value="Claudin"/>
</dbReference>
<dbReference type="PANTHER" id="PTHR12002">
    <property type="entry name" value="CLAUDIN"/>
    <property type="match status" value="1"/>
</dbReference>
<evidence type="ECO:0000256" key="5">
    <source>
        <dbReference type="ARBA" id="ARBA00022475"/>
    </source>
</evidence>
<keyword evidence="4" id="KW-0796">Tight junction</keyword>
<keyword evidence="5" id="KW-1003">Cell membrane</keyword>
<dbReference type="Proteomes" id="UP000551758">
    <property type="component" value="Unassembled WGS sequence"/>
</dbReference>
<organism evidence="11 12">
    <name type="scientific">Diceros bicornis minor</name>
    <name type="common">South-central black rhinoceros</name>
    <dbReference type="NCBI Taxonomy" id="77932"/>
    <lineage>
        <taxon>Eukaryota</taxon>
        <taxon>Metazoa</taxon>
        <taxon>Chordata</taxon>
        <taxon>Craniata</taxon>
        <taxon>Vertebrata</taxon>
        <taxon>Euteleostomi</taxon>
        <taxon>Mammalia</taxon>
        <taxon>Eutheria</taxon>
        <taxon>Laurasiatheria</taxon>
        <taxon>Perissodactyla</taxon>
        <taxon>Rhinocerotidae</taxon>
        <taxon>Diceros</taxon>
    </lineage>
</organism>
<gene>
    <name evidence="11" type="ORF">HPG69_010276</name>
</gene>
<keyword evidence="9 10" id="KW-0472">Membrane</keyword>
<dbReference type="Gene3D" id="1.20.140.150">
    <property type="match status" value="1"/>
</dbReference>
<feature type="transmembrane region" description="Helical" evidence="10">
    <location>
        <begin position="204"/>
        <end position="226"/>
    </location>
</feature>
<keyword evidence="8 10" id="KW-1133">Transmembrane helix</keyword>
<evidence type="ECO:0000256" key="6">
    <source>
        <dbReference type="ARBA" id="ARBA00022692"/>
    </source>
</evidence>
<evidence type="ECO:0000256" key="1">
    <source>
        <dbReference type="ARBA" id="ARBA00004435"/>
    </source>
</evidence>
<sequence>MLDVKGKLYLHSPYPSPASLSSPEYLATMILLINSANCQVAGFAVATVGWILSTICMGLVEWRVWYMDNTSLFPSGLACVGMWKVCIYHRAGNFNRPTSCHRYTYHDTYLPVDIHVAQNLLLIASVLGLLGKVSTTFALRNVYVGILWKNATCTAFVASGILNIAAGVCISIAVIWNYYSVMNEEGIAFPPHFCMPFKPDTQEIGSAVTVACLAAFMMLLSGSFFLSYKFPLESQPHPEVSEV</sequence>
<dbReference type="GO" id="GO:0005923">
    <property type="term" value="C:bicellular tight junction"/>
    <property type="evidence" value="ECO:0007669"/>
    <property type="project" value="UniProtKB-SubCell"/>
</dbReference>
<evidence type="ECO:0000313" key="11">
    <source>
        <dbReference type="EMBL" id="KAF5920742.1"/>
    </source>
</evidence>
<keyword evidence="12" id="KW-1185">Reference proteome</keyword>
<keyword evidence="7" id="KW-0965">Cell junction</keyword>
<comment type="subcellular location">
    <subcellularLocation>
        <location evidence="1">Cell junction</location>
        <location evidence="1">Tight junction</location>
    </subcellularLocation>
    <subcellularLocation>
        <location evidence="2">Cell membrane</location>
        <topology evidence="2">Multi-pass membrane protein</topology>
    </subcellularLocation>
</comment>
<feature type="transmembrane region" description="Helical" evidence="10">
    <location>
        <begin position="40"/>
        <end position="60"/>
    </location>
</feature>
<evidence type="ECO:0000256" key="10">
    <source>
        <dbReference type="SAM" id="Phobius"/>
    </source>
</evidence>
<dbReference type="GO" id="GO:0005198">
    <property type="term" value="F:structural molecule activity"/>
    <property type="evidence" value="ECO:0007669"/>
    <property type="project" value="InterPro"/>
</dbReference>
<proteinExistence type="inferred from homology"/>
<evidence type="ECO:0000256" key="7">
    <source>
        <dbReference type="ARBA" id="ARBA00022949"/>
    </source>
</evidence>